<name>K0AXR0_GOTA9</name>
<sequence>MDSITHTLMGLTVYGTVKKKDIDPKVKKSIFVASAVGSQIPDIDMILQLTEKGRLMYQMWHRGVSHSLIMAPIWALVIYAICYLIWKVKDKMIFCIALLSVFLHIGFDSLNTWGTGIFEPFASTRVSLGLIPIVDVVIWVIMLIGLIFTKVKKSYPKYKIWRIVWIVIFIHVAIQSVQGQIIHNEAKLFYEKSAISASFVPWNFSIIGKNGDTVEIYSKTVWTEKKKIQILHSKEETDLTPLFAENLKAEVLAQWSPFVVIIEDQNKLGIYDPRFYRNGSSFLFEYVEKK</sequence>
<dbReference type="eggNOG" id="COG1988">
    <property type="taxonomic scope" value="Bacteria"/>
</dbReference>
<keyword evidence="3" id="KW-1185">Reference proteome</keyword>
<feature type="transmembrane region" description="Helical" evidence="1">
    <location>
        <begin position="126"/>
        <end position="148"/>
    </location>
</feature>
<feature type="transmembrane region" description="Helical" evidence="1">
    <location>
        <begin position="64"/>
        <end position="86"/>
    </location>
</feature>
<reference evidence="2 3" key="1">
    <citation type="journal article" date="2012" name="PLoS ONE">
        <title>The purine-utilizing bacterium Clostridium acidurici 9a: a genome-guided metabolic reconsideration.</title>
        <authorList>
            <person name="Hartwich K."/>
            <person name="Poehlein A."/>
            <person name="Daniel R."/>
        </authorList>
    </citation>
    <scope>NUCLEOTIDE SEQUENCE [LARGE SCALE GENOMIC DNA]</scope>
    <source>
        <strain evidence="3">ATCC 7906 / DSM 604 / BCRC 14475 / CIP 104303 / KCTC 5404 / NCIMB 10678 / 9a</strain>
    </source>
</reference>
<evidence type="ECO:0000313" key="2">
    <source>
        <dbReference type="EMBL" id="AFS77572.1"/>
    </source>
</evidence>
<proteinExistence type="predicted"/>
<dbReference type="InterPro" id="IPR007404">
    <property type="entry name" value="YdjM-like"/>
</dbReference>
<dbReference type="InterPro" id="IPR053170">
    <property type="entry name" value="Transcription_regulator"/>
</dbReference>
<protein>
    <submittedName>
        <fullName evidence="2">Membrane-bound metal-dependent hydrolase</fullName>
    </submittedName>
</protein>
<dbReference type="KEGG" id="cad:Curi_c04970"/>
<dbReference type="GO" id="GO:0016787">
    <property type="term" value="F:hydrolase activity"/>
    <property type="evidence" value="ECO:0007669"/>
    <property type="project" value="UniProtKB-KW"/>
</dbReference>
<dbReference type="OrthoDB" id="245523at2"/>
<gene>
    <name evidence="2" type="ordered locus">Curi_c04970</name>
</gene>
<keyword evidence="1" id="KW-0812">Transmembrane</keyword>
<evidence type="ECO:0000256" key="1">
    <source>
        <dbReference type="SAM" id="Phobius"/>
    </source>
</evidence>
<dbReference type="STRING" id="1128398.Curi_c04970"/>
<keyword evidence="2" id="KW-0378">Hydrolase</keyword>
<dbReference type="Proteomes" id="UP000006094">
    <property type="component" value="Chromosome"/>
</dbReference>
<dbReference type="PANTHER" id="PTHR40031">
    <property type="entry name" value="HYPOTHETICAL MEMBRANE SPANNING PROTEIN"/>
    <property type="match status" value="1"/>
</dbReference>
<dbReference type="EMBL" id="CP003326">
    <property type="protein sequence ID" value="AFS77572.1"/>
    <property type="molecule type" value="Genomic_DNA"/>
</dbReference>
<accession>K0AXR0</accession>
<dbReference type="Pfam" id="PF04307">
    <property type="entry name" value="YdjM"/>
    <property type="match status" value="1"/>
</dbReference>
<feature type="transmembrane region" description="Helical" evidence="1">
    <location>
        <begin position="93"/>
        <end position="114"/>
    </location>
</feature>
<dbReference type="HOGENOM" id="CLU_067817_1_0_9"/>
<dbReference type="RefSeq" id="WP_014966709.1">
    <property type="nucleotide sequence ID" value="NC_018664.1"/>
</dbReference>
<evidence type="ECO:0000313" key="3">
    <source>
        <dbReference type="Proteomes" id="UP000006094"/>
    </source>
</evidence>
<organism evidence="2 3">
    <name type="scientific">Gottschalkia acidurici (strain ATCC 7906 / DSM 604 / BCRC 14475 / CIP 104303 / KCTC 5404 / NCIMB 10678 / 9a)</name>
    <name type="common">Clostridium acidurici</name>
    <dbReference type="NCBI Taxonomy" id="1128398"/>
    <lineage>
        <taxon>Bacteria</taxon>
        <taxon>Bacillati</taxon>
        <taxon>Bacillota</taxon>
        <taxon>Tissierellia</taxon>
        <taxon>Tissierellales</taxon>
        <taxon>Gottschalkiaceae</taxon>
        <taxon>Gottschalkia</taxon>
    </lineage>
</organism>
<keyword evidence="1" id="KW-0472">Membrane</keyword>
<dbReference type="AlphaFoldDB" id="K0AXR0"/>
<dbReference type="PANTHER" id="PTHR40031:SF1">
    <property type="entry name" value="MEMBRANE-BOUND METAL-DEPENDENT HYDROLASE"/>
    <property type="match status" value="1"/>
</dbReference>
<keyword evidence="1" id="KW-1133">Transmembrane helix</keyword>
<feature type="transmembrane region" description="Helical" evidence="1">
    <location>
        <begin position="160"/>
        <end position="177"/>
    </location>
</feature>